<evidence type="ECO:0000313" key="2">
    <source>
        <dbReference type="EMBL" id="KAG0141163.1"/>
    </source>
</evidence>
<sequence length="253" mass="28461">DPIKMHKPEVCMLKLMTGSENSEKGIGQVFEHLMEQLGLDENSFASQVQQVEEGDLGTVQNLNSAEHKKFLVGHPEENLQNFMHWLAGAHTMWNMTSEIVGVYMGNPNDSQDPQVCEGFGGLGIKADQLFDAKDFGFLMTAVHKIHSVMLAFFTQVSNGFIGENREFTSSKGPESDFSQPDVAERLIDEVYDKDFISESICNAEETKDHAIQNLWLRLQDFATTIEAEHAMHAEDIGHLMVMWKRWAILAQGI</sequence>
<keyword evidence="3" id="KW-1185">Reference proteome</keyword>
<evidence type="ECO:0000259" key="1">
    <source>
        <dbReference type="Pfam" id="PF20231"/>
    </source>
</evidence>
<dbReference type="InterPro" id="IPR046496">
    <property type="entry name" value="DUF6589"/>
</dbReference>
<dbReference type="Proteomes" id="UP000886653">
    <property type="component" value="Unassembled WGS sequence"/>
</dbReference>
<reference evidence="2" key="1">
    <citation type="submission" date="2013-11" db="EMBL/GenBank/DDBJ databases">
        <title>Genome sequence of the fusiform rust pathogen reveals effectors for host alternation and coevolution with pine.</title>
        <authorList>
            <consortium name="DOE Joint Genome Institute"/>
            <person name="Smith K."/>
            <person name="Pendleton A."/>
            <person name="Kubisiak T."/>
            <person name="Anderson C."/>
            <person name="Salamov A."/>
            <person name="Aerts A."/>
            <person name="Riley R."/>
            <person name="Clum A."/>
            <person name="Lindquist E."/>
            <person name="Ence D."/>
            <person name="Campbell M."/>
            <person name="Kronenberg Z."/>
            <person name="Feau N."/>
            <person name="Dhillon B."/>
            <person name="Hamelin R."/>
            <person name="Burleigh J."/>
            <person name="Smith J."/>
            <person name="Yandell M."/>
            <person name="Nelson C."/>
            <person name="Grigoriev I."/>
            <person name="Davis J."/>
        </authorList>
    </citation>
    <scope>NUCLEOTIDE SEQUENCE</scope>
    <source>
        <strain evidence="2">G11</strain>
    </source>
</reference>
<accession>A0A9P6N899</accession>
<dbReference type="EMBL" id="MU167398">
    <property type="protein sequence ID" value="KAG0141163.1"/>
    <property type="molecule type" value="Genomic_DNA"/>
</dbReference>
<dbReference type="Pfam" id="PF20231">
    <property type="entry name" value="DUF6589"/>
    <property type="match status" value="1"/>
</dbReference>
<organism evidence="2 3">
    <name type="scientific">Cronartium quercuum f. sp. fusiforme G11</name>
    <dbReference type="NCBI Taxonomy" id="708437"/>
    <lineage>
        <taxon>Eukaryota</taxon>
        <taxon>Fungi</taxon>
        <taxon>Dikarya</taxon>
        <taxon>Basidiomycota</taxon>
        <taxon>Pucciniomycotina</taxon>
        <taxon>Pucciniomycetes</taxon>
        <taxon>Pucciniales</taxon>
        <taxon>Coleosporiaceae</taxon>
        <taxon>Cronartium</taxon>
    </lineage>
</organism>
<name>A0A9P6N899_9BASI</name>
<feature type="domain" description="DUF6589" evidence="1">
    <location>
        <begin position="2"/>
        <end position="252"/>
    </location>
</feature>
<proteinExistence type="predicted"/>
<feature type="non-terminal residue" evidence="2">
    <location>
        <position position="1"/>
    </location>
</feature>
<feature type="non-terminal residue" evidence="2">
    <location>
        <position position="253"/>
    </location>
</feature>
<comment type="caution">
    <text evidence="2">The sequence shown here is derived from an EMBL/GenBank/DDBJ whole genome shotgun (WGS) entry which is preliminary data.</text>
</comment>
<dbReference type="AlphaFoldDB" id="A0A9P6N899"/>
<dbReference type="OrthoDB" id="2505744at2759"/>
<protein>
    <recommendedName>
        <fullName evidence="1">DUF6589 domain-containing protein</fullName>
    </recommendedName>
</protein>
<evidence type="ECO:0000313" key="3">
    <source>
        <dbReference type="Proteomes" id="UP000886653"/>
    </source>
</evidence>
<gene>
    <name evidence="2" type="ORF">CROQUDRAFT_15295</name>
</gene>